<evidence type="ECO:0000313" key="1">
    <source>
        <dbReference type="EMBL" id="CAD5243520.1"/>
    </source>
</evidence>
<keyword evidence="2" id="KW-1185">Reference proteome</keyword>
<dbReference type="KEGG" id="tcq:TIRI35C_0366"/>
<dbReference type="Proteomes" id="UP000516304">
    <property type="component" value="Chromosome TIRI35C"/>
</dbReference>
<evidence type="ECO:0000313" key="2">
    <source>
        <dbReference type="Proteomes" id="UP000516304"/>
    </source>
</evidence>
<protein>
    <submittedName>
        <fullName evidence="1">Uncharacterized protein</fullName>
    </submittedName>
</protein>
<proteinExistence type="predicted"/>
<accession>A0A7G2D5E7</accession>
<dbReference type="EMBL" id="LR881183">
    <property type="protein sequence ID" value="CAD5243520.1"/>
    <property type="molecule type" value="Genomic_DNA"/>
</dbReference>
<dbReference type="RefSeq" id="WP_246454652.1">
    <property type="nucleotide sequence ID" value="NZ_LR881183.1"/>
</dbReference>
<sequence length="288" mass="32636">MRKTVLIIIIAFLVFSSWVVWERHEITSCFNTPSCVLNNAGATEGIILMQYQEDEWRLAVYQNGNLTLHILKLKGNIIPEVEHHVRSVKTYADYSPLSFEAKSVENLERVKAGLIVKSNGTVRVFKGNSLEELMQNSVPCQRFITICPKCRVTLGESWELVRLGHTNVTGGYLVFPSEDKCLLAFILKIMQYNSTHDILEIEYPIGIVGGYIPKLDLPQIGNTSLPANVSRYFESAWGILVTKNETVLNPDPWSIAEELGECRTVYKITIHNNGTIEKTEYGLPCWRK</sequence>
<dbReference type="GeneID" id="58918097"/>
<gene>
    <name evidence="1" type="ORF">TIRI35C_0366</name>
</gene>
<reference evidence="1 2" key="1">
    <citation type="submission" date="2020-09" db="EMBL/GenBank/DDBJ databases">
        <authorList>
            <person name="Courtine D."/>
        </authorList>
    </citation>
    <scope>NUCLEOTIDE SEQUENCE [LARGE SCALE GENOMIC DNA]</scope>
    <source>
        <strain evidence="1 2">IRI35c</strain>
    </source>
</reference>
<dbReference type="AlphaFoldDB" id="A0A7G2D5E7"/>
<organism evidence="1 2">
    <name type="scientific">Thermococcus camini</name>
    <dbReference type="NCBI Taxonomy" id="2016373"/>
    <lineage>
        <taxon>Archaea</taxon>
        <taxon>Methanobacteriati</taxon>
        <taxon>Methanobacteriota</taxon>
        <taxon>Thermococci</taxon>
        <taxon>Thermococcales</taxon>
        <taxon>Thermococcaceae</taxon>
        <taxon>Thermococcus</taxon>
    </lineage>
</organism>
<name>A0A7G2D5E7_9EURY</name>